<protein>
    <submittedName>
        <fullName evidence="2">tRNA threonylcarbamoyladenosine dehydratase</fullName>
    </submittedName>
</protein>
<keyword evidence="3" id="KW-1185">Reference proteome</keyword>
<dbReference type="InterPro" id="IPR000594">
    <property type="entry name" value="ThiF_NAD_FAD-bd"/>
</dbReference>
<dbReference type="RefSeq" id="WP_178931247.1">
    <property type="nucleotide sequence ID" value="NZ_JACBAZ010000001.1"/>
</dbReference>
<sequence length="270" mass="28999">MNSQSSPRFGGIARLYGEPALEQFQQARVCVVGIGGVGSWSVESLARSGVGHITMIDLDEICITNINRQLHAMDGEIGRQKTAAMAKRVEAINPDCQIHCLETFFSERNADEILDSGFDFVIDAIDHVRAKCLLLAGCHQRQIPVVACGGAGGLTDPTQIKIDDLSRSYNDALLNQVRKNLRSNYGFPAGGDPQKKIKAKKFGIPCVFSPESPVFPQCDGSVSINRPSSGEKQGNRLNCASGFGSITHMTATVGLFATSQCLKTLATPKA</sequence>
<dbReference type="AlphaFoldDB" id="A0A851GHX8"/>
<proteinExistence type="predicted"/>
<dbReference type="PANTHER" id="PTHR43267:SF1">
    <property type="entry name" value="TRNA THREONYLCARBAMOYLADENOSINE DEHYDRATASE"/>
    <property type="match status" value="1"/>
</dbReference>
<evidence type="ECO:0000259" key="1">
    <source>
        <dbReference type="Pfam" id="PF00899"/>
    </source>
</evidence>
<dbReference type="Proteomes" id="UP000557872">
    <property type="component" value="Unassembled WGS sequence"/>
</dbReference>
<dbReference type="GO" id="GO:0061504">
    <property type="term" value="P:cyclic threonylcarbamoyladenosine biosynthetic process"/>
    <property type="evidence" value="ECO:0007669"/>
    <property type="project" value="TreeGrafter"/>
</dbReference>
<feature type="domain" description="THIF-type NAD/FAD binding fold" evidence="1">
    <location>
        <begin position="14"/>
        <end position="265"/>
    </location>
</feature>
<dbReference type="PANTHER" id="PTHR43267">
    <property type="entry name" value="TRNA THREONYLCARBAMOYLADENOSINE DEHYDRATASE"/>
    <property type="match status" value="1"/>
</dbReference>
<dbReference type="InterPro" id="IPR045886">
    <property type="entry name" value="ThiF/MoeB/HesA"/>
</dbReference>
<dbReference type="SUPFAM" id="SSF69572">
    <property type="entry name" value="Activating enzymes of the ubiquitin-like proteins"/>
    <property type="match status" value="1"/>
</dbReference>
<gene>
    <name evidence="2" type="ORF">HW115_03895</name>
</gene>
<name>A0A851GHX8_9BACT</name>
<dbReference type="GO" id="GO:0008641">
    <property type="term" value="F:ubiquitin-like modifier activating enzyme activity"/>
    <property type="evidence" value="ECO:0007669"/>
    <property type="project" value="InterPro"/>
</dbReference>
<dbReference type="Pfam" id="PF00899">
    <property type="entry name" value="ThiF"/>
    <property type="match status" value="1"/>
</dbReference>
<dbReference type="InterPro" id="IPR035985">
    <property type="entry name" value="Ubiquitin-activating_enz"/>
</dbReference>
<dbReference type="CDD" id="cd00755">
    <property type="entry name" value="YgdL_like"/>
    <property type="match status" value="1"/>
</dbReference>
<dbReference type="GO" id="GO:0061503">
    <property type="term" value="F:tRNA threonylcarbamoyladenosine dehydratase"/>
    <property type="evidence" value="ECO:0007669"/>
    <property type="project" value="TreeGrafter"/>
</dbReference>
<evidence type="ECO:0000313" key="2">
    <source>
        <dbReference type="EMBL" id="NWK54737.1"/>
    </source>
</evidence>
<dbReference type="EMBL" id="JACBAZ010000001">
    <property type="protein sequence ID" value="NWK54737.1"/>
    <property type="molecule type" value="Genomic_DNA"/>
</dbReference>
<organism evidence="2 3">
    <name type="scientific">Oceaniferula marina</name>
    <dbReference type="NCBI Taxonomy" id="2748318"/>
    <lineage>
        <taxon>Bacteria</taxon>
        <taxon>Pseudomonadati</taxon>
        <taxon>Verrucomicrobiota</taxon>
        <taxon>Verrucomicrobiia</taxon>
        <taxon>Verrucomicrobiales</taxon>
        <taxon>Verrucomicrobiaceae</taxon>
        <taxon>Oceaniferula</taxon>
    </lineage>
</organism>
<comment type="caution">
    <text evidence="2">The sequence shown here is derived from an EMBL/GenBank/DDBJ whole genome shotgun (WGS) entry which is preliminary data.</text>
</comment>
<accession>A0A851GHX8</accession>
<reference evidence="2 3" key="1">
    <citation type="submission" date="2020-07" db="EMBL/GenBank/DDBJ databases">
        <title>Roseicoccus Jingziensis gen. nov., sp. nov., isolated from coastal seawater.</title>
        <authorList>
            <person name="Feng X."/>
        </authorList>
    </citation>
    <scope>NUCLEOTIDE SEQUENCE [LARGE SCALE GENOMIC DNA]</scope>
    <source>
        <strain evidence="2 3">N1E253</strain>
    </source>
</reference>
<dbReference type="Gene3D" id="3.40.50.720">
    <property type="entry name" value="NAD(P)-binding Rossmann-like Domain"/>
    <property type="match status" value="1"/>
</dbReference>
<evidence type="ECO:0000313" key="3">
    <source>
        <dbReference type="Proteomes" id="UP000557872"/>
    </source>
</evidence>